<sequence length="174" mass="19280">MVLRAAVVEFARGGLDGTSTETIAQRAGISQPYLFRLFPNKKALFVAAVERCFQQVLETFEEAAEGLAGEDAMVAIANAYGKLITDDRDLLMLQLQAYAAGNDVDVRAATRTGYGHLWQAVQRISGVDDDAIRQFFAYGMLWNTVAAMNLDEYDAPWAQMCLPDDMRGKYQPKN</sequence>
<evidence type="ECO:0000256" key="2">
    <source>
        <dbReference type="PROSITE-ProRule" id="PRU00335"/>
    </source>
</evidence>
<evidence type="ECO:0000259" key="3">
    <source>
        <dbReference type="PROSITE" id="PS50977"/>
    </source>
</evidence>
<dbReference type="SUPFAM" id="SSF46689">
    <property type="entry name" value="Homeodomain-like"/>
    <property type="match status" value="1"/>
</dbReference>
<evidence type="ECO:0000256" key="1">
    <source>
        <dbReference type="ARBA" id="ARBA00023125"/>
    </source>
</evidence>
<keyword evidence="5" id="KW-1185">Reference proteome</keyword>
<keyword evidence="1 2" id="KW-0238">DNA-binding</keyword>
<dbReference type="Gene3D" id="1.10.357.10">
    <property type="entry name" value="Tetracycline Repressor, domain 2"/>
    <property type="match status" value="1"/>
</dbReference>
<dbReference type="InterPro" id="IPR050109">
    <property type="entry name" value="HTH-type_TetR-like_transc_reg"/>
</dbReference>
<organism evidence="4 5">
    <name type="scientific">Cryptosporangium phraense</name>
    <dbReference type="NCBI Taxonomy" id="2593070"/>
    <lineage>
        <taxon>Bacteria</taxon>
        <taxon>Bacillati</taxon>
        <taxon>Actinomycetota</taxon>
        <taxon>Actinomycetes</taxon>
        <taxon>Cryptosporangiales</taxon>
        <taxon>Cryptosporangiaceae</taxon>
        <taxon>Cryptosporangium</taxon>
    </lineage>
</organism>
<protein>
    <submittedName>
        <fullName evidence="4">TetR/AcrR family transcriptional regulator</fullName>
    </submittedName>
</protein>
<comment type="caution">
    <text evidence="4">The sequence shown here is derived from an EMBL/GenBank/DDBJ whole genome shotgun (WGS) entry which is preliminary data.</text>
</comment>
<dbReference type="Gene3D" id="1.10.10.60">
    <property type="entry name" value="Homeodomain-like"/>
    <property type="match status" value="1"/>
</dbReference>
<dbReference type="InterPro" id="IPR001647">
    <property type="entry name" value="HTH_TetR"/>
</dbReference>
<feature type="domain" description="HTH tetR-type" evidence="3">
    <location>
        <begin position="1"/>
        <end position="56"/>
    </location>
</feature>
<name>A0A545AZC0_9ACTN</name>
<dbReference type="Proteomes" id="UP000317982">
    <property type="component" value="Unassembled WGS sequence"/>
</dbReference>
<dbReference type="PROSITE" id="PS50977">
    <property type="entry name" value="HTH_TETR_2"/>
    <property type="match status" value="1"/>
</dbReference>
<dbReference type="EMBL" id="VIRS01000002">
    <property type="protein sequence ID" value="TQS46673.1"/>
    <property type="molecule type" value="Genomic_DNA"/>
</dbReference>
<accession>A0A545AZC0</accession>
<feature type="DNA-binding region" description="H-T-H motif" evidence="2">
    <location>
        <begin position="19"/>
        <end position="38"/>
    </location>
</feature>
<dbReference type="Pfam" id="PF00440">
    <property type="entry name" value="TetR_N"/>
    <property type="match status" value="1"/>
</dbReference>
<evidence type="ECO:0000313" key="4">
    <source>
        <dbReference type="EMBL" id="TQS46673.1"/>
    </source>
</evidence>
<dbReference type="InParanoid" id="A0A545AZC0"/>
<dbReference type="PANTHER" id="PTHR30055">
    <property type="entry name" value="HTH-TYPE TRANSCRIPTIONAL REGULATOR RUTR"/>
    <property type="match status" value="1"/>
</dbReference>
<proteinExistence type="predicted"/>
<dbReference type="PANTHER" id="PTHR30055:SF146">
    <property type="entry name" value="HTH-TYPE TRANSCRIPTIONAL DUAL REGULATOR CECR"/>
    <property type="match status" value="1"/>
</dbReference>
<dbReference type="AlphaFoldDB" id="A0A545AZC0"/>
<dbReference type="PRINTS" id="PR00455">
    <property type="entry name" value="HTHTETR"/>
</dbReference>
<gene>
    <name evidence="4" type="ORF">FL583_02720</name>
</gene>
<dbReference type="GO" id="GO:0003700">
    <property type="term" value="F:DNA-binding transcription factor activity"/>
    <property type="evidence" value="ECO:0007669"/>
    <property type="project" value="TreeGrafter"/>
</dbReference>
<reference evidence="4 5" key="1">
    <citation type="submission" date="2019-07" db="EMBL/GenBank/DDBJ databases">
        <title>Cryptosporangium phraense sp. nov., isolated from plant litter.</title>
        <authorList>
            <person name="Suriyachadkun C."/>
        </authorList>
    </citation>
    <scope>NUCLEOTIDE SEQUENCE [LARGE SCALE GENOMIC DNA]</scope>
    <source>
        <strain evidence="4 5">A-T 5661</strain>
    </source>
</reference>
<dbReference type="OrthoDB" id="3691941at2"/>
<dbReference type="InterPro" id="IPR009057">
    <property type="entry name" value="Homeodomain-like_sf"/>
</dbReference>
<evidence type="ECO:0000313" key="5">
    <source>
        <dbReference type="Proteomes" id="UP000317982"/>
    </source>
</evidence>
<dbReference type="GO" id="GO:0000976">
    <property type="term" value="F:transcription cis-regulatory region binding"/>
    <property type="evidence" value="ECO:0007669"/>
    <property type="project" value="TreeGrafter"/>
</dbReference>